<protein>
    <submittedName>
        <fullName evidence="1">Uncharacterized protein</fullName>
    </submittedName>
</protein>
<accession>A0A0E9VKX1</accession>
<sequence length="35" mass="3825">MLVVNPKRSLSFPDYTSVKSESAAELKQDSTSTAH</sequence>
<reference evidence="1" key="1">
    <citation type="submission" date="2014-11" db="EMBL/GenBank/DDBJ databases">
        <authorList>
            <person name="Amaro Gonzalez C."/>
        </authorList>
    </citation>
    <scope>NUCLEOTIDE SEQUENCE</scope>
</reference>
<dbReference type="EMBL" id="GBXM01029896">
    <property type="protein sequence ID" value="JAH78681.1"/>
    <property type="molecule type" value="Transcribed_RNA"/>
</dbReference>
<organism evidence="1">
    <name type="scientific">Anguilla anguilla</name>
    <name type="common">European freshwater eel</name>
    <name type="synonym">Muraena anguilla</name>
    <dbReference type="NCBI Taxonomy" id="7936"/>
    <lineage>
        <taxon>Eukaryota</taxon>
        <taxon>Metazoa</taxon>
        <taxon>Chordata</taxon>
        <taxon>Craniata</taxon>
        <taxon>Vertebrata</taxon>
        <taxon>Euteleostomi</taxon>
        <taxon>Actinopterygii</taxon>
        <taxon>Neopterygii</taxon>
        <taxon>Teleostei</taxon>
        <taxon>Anguilliformes</taxon>
        <taxon>Anguillidae</taxon>
        <taxon>Anguilla</taxon>
    </lineage>
</organism>
<proteinExistence type="predicted"/>
<name>A0A0E9VKX1_ANGAN</name>
<reference evidence="1" key="2">
    <citation type="journal article" date="2015" name="Fish Shellfish Immunol.">
        <title>Early steps in the European eel (Anguilla anguilla)-Vibrio vulnificus interaction in the gills: Role of the RtxA13 toxin.</title>
        <authorList>
            <person name="Callol A."/>
            <person name="Pajuelo D."/>
            <person name="Ebbesson L."/>
            <person name="Teles M."/>
            <person name="MacKenzie S."/>
            <person name="Amaro C."/>
        </authorList>
    </citation>
    <scope>NUCLEOTIDE SEQUENCE</scope>
</reference>
<evidence type="ECO:0000313" key="1">
    <source>
        <dbReference type="EMBL" id="JAH78681.1"/>
    </source>
</evidence>
<dbReference type="AlphaFoldDB" id="A0A0E9VKX1"/>